<comment type="subcellular location">
    <subcellularLocation>
        <location evidence="1">Cell envelope</location>
    </subcellularLocation>
</comment>
<feature type="domain" description="Fe/B12 periplasmic-binding" evidence="5">
    <location>
        <begin position="61"/>
        <end position="339"/>
    </location>
</feature>
<evidence type="ECO:0000313" key="6">
    <source>
        <dbReference type="EMBL" id="GGM49844.1"/>
    </source>
</evidence>
<dbReference type="Proteomes" id="UP000637578">
    <property type="component" value="Unassembled WGS sequence"/>
</dbReference>
<dbReference type="InterPro" id="IPR002491">
    <property type="entry name" value="ABC_transptr_periplasmic_BD"/>
</dbReference>
<dbReference type="InterPro" id="IPR006311">
    <property type="entry name" value="TAT_signal"/>
</dbReference>
<evidence type="ECO:0000313" key="7">
    <source>
        <dbReference type="Proteomes" id="UP000637578"/>
    </source>
</evidence>
<keyword evidence="3" id="KW-0813">Transport</keyword>
<evidence type="ECO:0000256" key="4">
    <source>
        <dbReference type="ARBA" id="ARBA00022729"/>
    </source>
</evidence>
<comment type="similarity">
    <text evidence="2">Belongs to the bacterial solute-binding protein 8 family.</text>
</comment>
<proteinExistence type="inferred from homology"/>
<reference evidence="6" key="1">
    <citation type="journal article" date="2014" name="Int. J. Syst. Evol. Microbiol.">
        <title>Complete genome sequence of Corynebacterium casei LMG S-19264T (=DSM 44701T), isolated from a smear-ripened cheese.</title>
        <authorList>
            <consortium name="US DOE Joint Genome Institute (JGI-PGF)"/>
            <person name="Walter F."/>
            <person name="Albersmeier A."/>
            <person name="Kalinowski J."/>
            <person name="Ruckert C."/>
        </authorList>
    </citation>
    <scope>NUCLEOTIDE SEQUENCE</scope>
    <source>
        <strain evidence="6">CGMCC 4.5737</strain>
    </source>
</reference>
<evidence type="ECO:0000256" key="1">
    <source>
        <dbReference type="ARBA" id="ARBA00004196"/>
    </source>
</evidence>
<organism evidence="6 7">
    <name type="scientific">Longimycelium tulufanense</name>
    <dbReference type="NCBI Taxonomy" id="907463"/>
    <lineage>
        <taxon>Bacteria</taxon>
        <taxon>Bacillati</taxon>
        <taxon>Actinomycetota</taxon>
        <taxon>Actinomycetes</taxon>
        <taxon>Pseudonocardiales</taxon>
        <taxon>Pseudonocardiaceae</taxon>
        <taxon>Longimycelium</taxon>
    </lineage>
</organism>
<dbReference type="RefSeq" id="WP_189056391.1">
    <property type="nucleotide sequence ID" value="NZ_BMMK01000007.1"/>
</dbReference>
<dbReference type="EMBL" id="BMMK01000007">
    <property type="protein sequence ID" value="GGM49844.1"/>
    <property type="molecule type" value="Genomic_DNA"/>
</dbReference>
<dbReference type="GO" id="GO:1901678">
    <property type="term" value="P:iron coordination entity transport"/>
    <property type="evidence" value="ECO:0007669"/>
    <property type="project" value="UniProtKB-ARBA"/>
</dbReference>
<dbReference type="PANTHER" id="PTHR30532:SF24">
    <property type="entry name" value="FERRIC ENTEROBACTIN-BINDING PERIPLASMIC PROTEIN FEPB"/>
    <property type="match status" value="1"/>
</dbReference>
<name>A0A8J3CCS4_9PSEU</name>
<dbReference type="GO" id="GO:0030288">
    <property type="term" value="C:outer membrane-bounded periplasmic space"/>
    <property type="evidence" value="ECO:0007669"/>
    <property type="project" value="TreeGrafter"/>
</dbReference>
<evidence type="ECO:0000256" key="3">
    <source>
        <dbReference type="ARBA" id="ARBA00022448"/>
    </source>
</evidence>
<evidence type="ECO:0000259" key="5">
    <source>
        <dbReference type="PROSITE" id="PS50983"/>
    </source>
</evidence>
<keyword evidence="7" id="KW-1185">Reference proteome</keyword>
<comment type="caution">
    <text evidence="6">The sequence shown here is derived from an EMBL/GenBank/DDBJ whole genome shotgun (WGS) entry which is preliminary data.</text>
</comment>
<gene>
    <name evidence="6" type="ORF">GCM10012275_20920</name>
</gene>
<dbReference type="InterPro" id="IPR051313">
    <property type="entry name" value="Bact_iron-sidero_bind"/>
</dbReference>
<keyword evidence="4" id="KW-0732">Signal</keyword>
<sequence>MPQIHFAPFSRRSLLAAAGALGLGALVAGCTGRGGPGRERGDGWSFTDDRNTRVTADGRPTRVVAYIGAAAALHDFGVTDQIVGVFGPTRGKDGGPDPQAGDLDVNRVTVLGNTYGEFNLEKYAALQPDLLVTNMFQPGVLWYVPDASKDKVLEFAPSLAITATRVFLPEPVRRYAELAEALGADLKSEKVTAAKARFDSAGEALRTAVKERAGIKVMAASARTDMFYVSDPKVYADLSYFRDLGVEFVGPEKAEADGFWEPVSWENAHKYAADVILLDSRTGSLKPEDMASMPTWSQLPAARAGQVTPWQSEPRFSYQGAATALGSLTKAIRGAEKVA</sequence>
<reference evidence="6" key="2">
    <citation type="submission" date="2020-09" db="EMBL/GenBank/DDBJ databases">
        <authorList>
            <person name="Sun Q."/>
            <person name="Zhou Y."/>
        </authorList>
    </citation>
    <scope>NUCLEOTIDE SEQUENCE</scope>
    <source>
        <strain evidence="6">CGMCC 4.5737</strain>
    </source>
</reference>
<dbReference type="PROSITE" id="PS51318">
    <property type="entry name" value="TAT"/>
    <property type="match status" value="1"/>
</dbReference>
<evidence type="ECO:0000256" key="2">
    <source>
        <dbReference type="ARBA" id="ARBA00008814"/>
    </source>
</evidence>
<dbReference type="AlphaFoldDB" id="A0A8J3CCS4"/>
<protein>
    <submittedName>
        <fullName evidence="6">ABC transporter substrate-binding protein</fullName>
    </submittedName>
</protein>
<dbReference type="Gene3D" id="3.40.50.1980">
    <property type="entry name" value="Nitrogenase molybdenum iron protein domain"/>
    <property type="match status" value="2"/>
</dbReference>
<dbReference type="SUPFAM" id="SSF53807">
    <property type="entry name" value="Helical backbone' metal receptor"/>
    <property type="match status" value="1"/>
</dbReference>
<dbReference type="PANTHER" id="PTHR30532">
    <property type="entry name" value="IRON III DICITRATE-BINDING PERIPLASMIC PROTEIN"/>
    <property type="match status" value="1"/>
</dbReference>
<dbReference type="PROSITE" id="PS50983">
    <property type="entry name" value="FE_B12_PBP"/>
    <property type="match status" value="1"/>
</dbReference>
<dbReference type="Pfam" id="PF01497">
    <property type="entry name" value="Peripla_BP_2"/>
    <property type="match status" value="1"/>
</dbReference>
<accession>A0A8J3CCS4</accession>